<dbReference type="GO" id="GO:1990904">
    <property type="term" value="C:ribonucleoprotein complex"/>
    <property type="evidence" value="ECO:0007669"/>
    <property type="project" value="UniProtKB-KW"/>
</dbReference>
<dbReference type="SUPFAM" id="SSF53137">
    <property type="entry name" value="Translational machinery components"/>
    <property type="match status" value="1"/>
</dbReference>
<dbReference type="EMBL" id="KI632162">
    <property type="protein sequence ID" value="EYU23267.1"/>
    <property type="molecule type" value="Genomic_DNA"/>
</dbReference>
<dbReference type="InterPro" id="IPR036967">
    <property type="entry name" value="Ribosomal_uS11_sf"/>
</dbReference>
<organism evidence="4 5">
    <name type="scientific">Erythranthe guttata</name>
    <name type="common">Yellow monkey flower</name>
    <name type="synonym">Mimulus guttatus</name>
    <dbReference type="NCBI Taxonomy" id="4155"/>
    <lineage>
        <taxon>Eukaryota</taxon>
        <taxon>Viridiplantae</taxon>
        <taxon>Streptophyta</taxon>
        <taxon>Embryophyta</taxon>
        <taxon>Tracheophyta</taxon>
        <taxon>Spermatophyta</taxon>
        <taxon>Magnoliopsida</taxon>
        <taxon>eudicotyledons</taxon>
        <taxon>Gunneridae</taxon>
        <taxon>Pentapetalae</taxon>
        <taxon>asterids</taxon>
        <taxon>lamiids</taxon>
        <taxon>Lamiales</taxon>
        <taxon>Phrymaceae</taxon>
        <taxon>Erythranthe</taxon>
    </lineage>
</organism>
<dbReference type="eggNOG" id="ENOG502RZ9G">
    <property type="taxonomic scope" value="Eukaryota"/>
</dbReference>
<accession>A0A022Q3M0</accession>
<dbReference type="GO" id="GO:0006412">
    <property type="term" value="P:translation"/>
    <property type="evidence" value="ECO:0000318"/>
    <property type="project" value="GO_Central"/>
</dbReference>
<name>A0A022Q3M0_ERYGU</name>
<dbReference type="HAMAP" id="MF_01310">
    <property type="entry name" value="Ribosomal_uS11"/>
    <property type="match status" value="1"/>
</dbReference>
<keyword evidence="5" id="KW-1185">Reference proteome</keyword>
<dbReference type="InterPro" id="IPR001971">
    <property type="entry name" value="Ribosomal_uS11"/>
</dbReference>
<evidence type="ECO:0000256" key="3">
    <source>
        <dbReference type="ARBA" id="ARBA00023274"/>
    </source>
</evidence>
<protein>
    <recommendedName>
        <fullName evidence="6">Ribosomal protein S11</fullName>
    </recommendedName>
</protein>
<evidence type="ECO:0000256" key="1">
    <source>
        <dbReference type="ARBA" id="ARBA00006194"/>
    </source>
</evidence>
<evidence type="ECO:0000256" key="2">
    <source>
        <dbReference type="ARBA" id="ARBA00022980"/>
    </source>
</evidence>
<gene>
    <name evidence="4" type="ORF">MIMGU_mgv1a011601mg</name>
</gene>
<dbReference type="Gene3D" id="3.30.420.80">
    <property type="entry name" value="Ribosomal protein S11"/>
    <property type="match status" value="1"/>
</dbReference>
<dbReference type="OMA" id="FPRYNVE"/>
<dbReference type="AlphaFoldDB" id="A0A022Q3M0"/>
<dbReference type="GO" id="GO:0005840">
    <property type="term" value="C:ribosome"/>
    <property type="evidence" value="ECO:0007669"/>
    <property type="project" value="UniProtKB-KW"/>
</dbReference>
<dbReference type="Pfam" id="PF00411">
    <property type="entry name" value="Ribosomal_S11"/>
    <property type="match status" value="1"/>
</dbReference>
<dbReference type="OrthoDB" id="1654884at2759"/>
<comment type="similarity">
    <text evidence="1">Belongs to the universal ribosomal protein uS11 family.</text>
</comment>
<proteinExistence type="inferred from homology"/>
<dbReference type="GO" id="GO:0003735">
    <property type="term" value="F:structural constituent of ribosome"/>
    <property type="evidence" value="ECO:0000318"/>
    <property type="project" value="GO_Central"/>
</dbReference>
<sequence length="276" mass="30561">MFRRSLLESTIRVGSYKLAPRVHGSGSSRPFDAFSQFPQNARAFSGLTKKSHFESSILGNLCVKLGLVRVAENASLPYALNLRSSIHSGTKGEFEAGSNSSIDVVQELLQDGINDGPRSYQPQVRGFTPRFRDYGQGYSQDRRNGNFGNYEAVESNADIVHIKLMRNNAFVTVTDSKGNKKIGVSAGKLAGKAGKLSRYAGEAAAEDIGRKVRQMKTKSVVVKVNGFTFFRRKKEAILSFKDGYTNSRGDTNPVVYVEDTTRKPHNGCRRPKKRRI</sequence>
<dbReference type="KEGG" id="egt:105973756"/>
<keyword evidence="2" id="KW-0689">Ribosomal protein</keyword>
<evidence type="ECO:0008006" key="6">
    <source>
        <dbReference type="Google" id="ProtNLM"/>
    </source>
</evidence>
<evidence type="ECO:0000313" key="4">
    <source>
        <dbReference type="EMBL" id="EYU23267.1"/>
    </source>
</evidence>
<keyword evidence="3" id="KW-0687">Ribonucleoprotein</keyword>
<dbReference type="PANTHER" id="PTHR11759">
    <property type="entry name" value="40S RIBOSOMAL PROTEIN S14/30S RIBOSOMAL PROTEIN S11"/>
    <property type="match status" value="1"/>
</dbReference>
<reference evidence="4 5" key="1">
    <citation type="journal article" date="2013" name="Proc. Natl. Acad. Sci. U.S.A.">
        <title>Fine-scale variation in meiotic recombination in Mimulus inferred from population shotgun sequencing.</title>
        <authorList>
            <person name="Hellsten U."/>
            <person name="Wright K.M."/>
            <person name="Jenkins J."/>
            <person name="Shu S."/>
            <person name="Yuan Y."/>
            <person name="Wessler S.R."/>
            <person name="Schmutz J."/>
            <person name="Willis J.H."/>
            <person name="Rokhsar D.S."/>
        </authorList>
    </citation>
    <scope>NUCLEOTIDE SEQUENCE [LARGE SCALE GENOMIC DNA]</scope>
    <source>
        <strain evidence="5">cv. DUN x IM62</strain>
    </source>
</reference>
<dbReference type="PhylomeDB" id="A0A022Q3M0"/>
<dbReference type="Proteomes" id="UP000030748">
    <property type="component" value="Unassembled WGS sequence"/>
</dbReference>
<dbReference type="STRING" id="4155.A0A022Q3M0"/>
<evidence type="ECO:0000313" key="5">
    <source>
        <dbReference type="Proteomes" id="UP000030748"/>
    </source>
</evidence>